<dbReference type="PANTHER" id="PTHR30619:SF1">
    <property type="entry name" value="RECOMBINATION PROTEIN 2"/>
    <property type="match status" value="1"/>
</dbReference>
<feature type="transmembrane region" description="Helical" evidence="6">
    <location>
        <begin position="432"/>
        <end position="454"/>
    </location>
</feature>
<dbReference type="NCBIfam" id="TIGR00360">
    <property type="entry name" value="ComEC_N-term"/>
    <property type="match status" value="1"/>
</dbReference>
<dbReference type="InterPro" id="IPR052159">
    <property type="entry name" value="Competence_DNA_uptake"/>
</dbReference>
<feature type="transmembrane region" description="Helical" evidence="6">
    <location>
        <begin position="496"/>
        <end position="517"/>
    </location>
</feature>
<dbReference type="AlphaFoldDB" id="A0A1M7D188"/>
<keyword evidence="10" id="KW-1185">Reference proteome</keyword>
<evidence type="ECO:0000256" key="1">
    <source>
        <dbReference type="ARBA" id="ARBA00004651"/>
    </source>
</evidence>
<feature type="transmembrane region" description="Helical" evidence="6">
    <location>
        <begin position="460"/>
        <end position="489"/>
    </location>
</feature>
<protein>
    <submittedName>
        <fullName evidence="9">Competence protein ComEC</fullName>
    </submittedName>
</protein>
<comment type="subcellular location">
    <subcellularLocation>
        <location evidence="1">Cell membrane</location>
        <topology evidence="1">Multi-pass membrane protein</topology>
    </subcellularLocation>
</comment>
<organism evidence="9 10">
    <name type="scientific">Roseovarius litoreus</name>
    <dbReference type="NCBI Taxonomy" id="1155722"/>
    <lineage>
        <taxon>Bacteria</taxon>
        <taxon>Pseudomonadati</taxon>
        <taxon>Pseudomonadota</taxon>
        <taxon>Alphaproteobacteria</taxon>
        <taxon>Rhodobacterales</taxon>
        <taxon>Roseobacteraceae</taxon>
        <taxon>Roseovarius</taxon>
    </lineage>
</organism>
<feature type="domain" description="ComEC/Rec2-related protein" evidence="7">
    <location>
        <begin position="274"/>
        <end position="549"/>
    </location>
</feature>
<dbReference type="InterPro" id="IPR025405">
    <property type="entry name" value="DUF4131"/>
</dbReference>
<sequence>MAPWASLKRSAFKLRHRPKADREQRLNGALRFAKIRVPAFSQNALEAVWLAQRGHLFPWVPVCLAAGAGGYFALTVEPEPWVYAVLGAVALLLAVSARWFGAVWMPLGWAVIVMAVGVCVAGARAHQVEGPVLGWRYYGPVEGRIVGIDRSASDAIRLTLDRVTLRDVPPRRTPERVRISLHGEQGGTTLAPGAWVMMTAHLSPPGGPVEPGGFDFQRHAWFLRLGAVGYTRTPVVGLAPPERGLWMFKARMAMSARIQAALPGETGAFASAIMTGDRSGIGQEALTALRVTNLAHLLAISGLHMGLLAGFVFGAFRLGFAAVPVLGLRVPAKKLSAVMALAAAAVYLGLSGGNVATERAFVMVAVALVAVMLDRRALSLRSVAVAAVIVLLLRPEALLGPGFQMSFAATTALVAGYGWLRDHDVPLGPRWMRGAVSVLVSSFVAGIATAPIAAAHFNQFAHFGLIANLMSVPLMGVMVMPAAVVAACLMPVGLEWLALWVMGLGLDWILWVAHWVAGWPGARGTVVSPGPLVLPLMAVGVLFVMLWRGWGRLAGLAPVLVSGVLWLVAERPQVLIADSGALVGVMTPEGRALSREKGAGFIAQNWLENDGDAADQAAAHARWSQVMPGEIRLLAVHGRRAVDSLRDCEGHDWLVLSVEPDRALPCQVVHPGTLRETGAMALRMGRDGVRVVTAREITGARLWNSPATRRARSGEADQ</sequence>
<feature type="domain" description="DUF4131" evidence="8">
    <location>
        <begin position="80"/>
        <end position="233"/>
    </location>
</feature>
<evidence type="ECO:0000259" key="7">
    <source>
        <dbReference type="Pfam" id="PF03772"/>
    </source>
</evidence>
<proteinExistence type="predicted"/>
<dbReference type="Pfam" id="PF13567">
    <property type="entry name" value="DUF4131"/>
    <property type="match status" value="1"/>
</dbReference>
<evidence type="ECO:0000256" key="6">
    <source>
        <dbReference type="SAM" id="Phobius"/>
    </source>
</evidence>
<dbReference type="Pfam" id="PF03772">
    <property type="entry name" value="Competence"/>
    <property type="match status" value="1"/>
</dbReference>
<feature type="transmembrane region" description="Helical" evidence="6">
    <location>
        <begin position="81"/>
        <end position="101"/>
    </location>
</feature>
<evidence type="ECO:0000256" key="2">
    <source>
        <dbReference type="ARBA" id="ARBA00022475"/>
    </source>
</evidence>
<keyword evidence="3 6" id="KW-0812">Transmembrane</keyword>
<evidence type="ECO:0000256" key="3">
    <source>
        <dbReference type="ARBA" id="ARBA00022692"/>
    </source>
</evidence>
<evidence type="ECO:0000259" key="8">
    <source>
        <dbReference type="Pfam" id="PF13567"/>
    </source>
</evidence>
<accession>A0A1M7D188</accession>
<keyword evidence="5 6" id="KW-0472">Membrane</keyword>
<gene>
    <name evidence="9" type="ORF">SAMN05443432_102380</name>
</gene>
<reference evidence="9 10" key="1">
    <citation type="submission" date="2016-11" db="EMBL/GenBank/DDBJ databases">
        <authorList>
            <person name="Varghese N."/>
            <person name="Submissions S."/>
        </authorList>
    </citation>
    <scope>NUCLEOTIDE SEQUENCE [LARGE SCALE GENOMIC DNA]</scope>
    <source>
        <strain evidence="9 10">DSM 28249</strain>
    </source>
</reference>
<evidence type="ECO:0000313" key="9">
    <source>
        <dbReference type="EMBL" id="SHL73137.1"/>
    </source>
</evidence>
<feature type="transmembrane region" description="Helical" evidence="6">
    <location>
        <begin position="529"/>
        <end position="546"/>
    </location>
</feature>
<name>A0A1M7D188_9RHOB</name>
<feature type="transmembrane region" description="Helical" evidence="6">
    <location>
        <begin position="378"/>
        <end position="395"/>
    </location>
</feature>
<feature type="transmembrane region" description="Helical" evidence="6">
    <location>
        <begin position="107"/>
        <end position="126"/>
    </location>
</feature>
<dbReference type="GO" id="GO:0005886">
    <property type="term" value="C:plasma membrane"/>
    <property type="evidence" value="ECO:0007669"/>
    <property type="project" value="UniProtKB-SubCell"/>
</dbReference>
<feature type="transmembrane region" description="Helical" evidence="6">
    <location>
        <begin position="56"/>
        <end position="74"/>
    </location>
</feature>
<dbReference type="Proteomes" id="UP000322545">
    <property type="component" value="Unassembled WGS sequence"/>
</dbReference>
<dbReference type="PANTHER" id="PTHR30619">
    <property type="entry name" value="DNA INTERNALIZATION/COMPETENCE PROTEIN COMEC/REC2"/>
    <property type="match status" value="1"/>
</dbReference>
<feature type="transmembrane region" description="Helical" evidence="6">
    <location>
        <begin position="401"/>
        <end position="420"/>
    </location>
</feature>
<evidence type="ECO:0000313" key="10">
    <source>
        <dbReference type="Proteomes" id="UP000322545"/>
    </source>
</evidence>
<dbReference type="InterPro" id="IPR004477">
    <property type="entry name" value="ComEC_N"/>
</dbReference>
<dbReference type="EMBL" id="FRCB01000002">
    <property type="protein sequence ID" value="SHL73137.1"/>
    <property type="molecule type" value="Genomic_DNA"/>
</dbReference>
<evidence type="ECO:0000256" key="4">
    <source>
        <dbReference type="ARBA" id="ARBA00022989"/>
    </source>
</evidence>
<keyword evidence="2" id="KW-1003">Cell membrane</keyword>
<feature type="transmembrane region" description="Helical" evidence="6">
    <location>
        <begin position="336"/>
        <end position="357"/>
    </location>
</feature>
<evidence type="ECO:0000256" key="5">
    <source>
        <dbReference type="ARBA" id="ARBA00023136"/>
    </source>
</evidence>
<keyword evidence="4 6" id="KW-1133">Transmembrane helix</keyword>